<dbReference type="EMBL" id="CP016893">
    <property type="protein sequence ID" value="AST58368.1"/>
    <property type="molecule type" value="Genomic_DNA"/>
</dbReference>
<protein>
    <submittedName>
        <fullName evidence="1">PF06570 family protein</fullName>
    </submittedName>
</protein>
<dbReference type="InterPro" id="IPR009214">
    <property type="entry name" value="DUF1129"/>
</dbReference>
<evidence type="ECO:0000313" key="2">
    <source>
        <dbReference type="Proteomes" id="UP000214975"/>
    </source>
</evidence>
<proteinExistence type="predicted"/>
<accession>A0A223I0W4</accession>
<dbReference type="RefSeq" id="WP_094397699.1">
    <property type="nucleotide sequence ID" value="NZ_CP016893.1"/>
</dbReference>
<name>A0A223I0W4_THETR</name>
<dbReference type="Pfam" id="PF06570">
    <property type="entry name" value="DUF1129"/>
    <property type="match status" value="1"/>
</dbReference>
<organism evidence="1 2">
    <name type="scientific">Thermoanaerobacterium thermosaccharolyticum</name>
    <name type="common">Clostridium thermosaccharolyticum</name>
    <dbReference type="NCBI Taxonomy" id="1517"/>
    <lineage>
        <taxon>Bacteria</taxon>
        <taxon>Bacillati</taxon>
        <taxon>Bacillota</taxon>
        <taxon>Clostridia</taxon>
        <taxon>Thermoanaerobacterales</taxon>
        <taxon>Thermoanaerobacteraceae</taxon>
        <taxon>Thermoanaerobacterium</taxon>
    </lineage>
</organism>
<gene>
    <name evidence="1" type="ORF">Thert_02488</name>
</gene>
<sequence>MNKKVEELRQRNNELYKQVSLENAEVLTDIVRYIQKADISERDKEVALHNLLEAVLSAQEKGEDIRTVIGDDYKAFCNNIIAGLPSKGRKYRIIDFFDQLCIYVSLLVLICVIISKDFLTFIRNLFTGQPLNFQLSFTGATLIYCIVIGVAYYFIINNLLRQKKWKRFVVALAGLVIIVVLAYIAALLRNVIFTVNIFAALAPALVLYCAHIILSRLEK</sequence>
<evidence type="ECO:0000313" key="1">
    <source>
        <dbReference type="EMBL" id="AST58368.1"/>
    </source>
</evidence>
<dbReference type="AlphaFoldDB" id="A0A223I0W4"/>
<dbReference type="Proteomes" id="UP000214975">
    <property type="component" value="Chromosome"/>
</dbReference>
<reference evidence="1 2" key="1">
    <citation type="submission" date="2016-08" db="EMBL/GenBank/DDBJ databases">
        <title>A novel genetic cassette of butanologenic Thermoanaerobacterium thermosaccharolyticum that directly convert cellulose to butanol.</title>
        <authorList>
            <person name="Li T."/>
            <person name="He J."/>
        </authorList>
    </citation>
    <scope>NUCLEOTIDE SEQUENCE [LARGE SCALE GENOMIC DNA]</scope>
    <source>
        <strain evidence="1 2">TG57</strain>
    </source>
</reference>
<dbReference type="SUPFAM" id="SSF158560">
    <property type="entry name" value="BH3980-like"/>
    <property type="match status" value="1"/>
</dbReference>
<dbReference type="Gene3D" id="1.10.1900.10">
    <property type="entry name" value="c-terminal domain of poly(a) binding protein"/>
    <property type="match status" value="1"/>
</dbReference>